<dbReference type="InterPro" id="IPR029479">
    <property type="entry name" value="Nitroreductase"/>
</dbReference>
<feature type="domain" description="Nitroreductase" evidence="5">
    <location>
        <begin position="118"/>
        <end position="173"/>
    </location>
</feature>
<comment type="similarity">
    <text evidence="1">Belongs to the flavin oxidoreductase frp family.</text>
</comment>
<gene>
    <name evidence="6" type="ORF">BJX68DRAFT_261663</name>
</gene>
<dbReference type="EMBL" id="JBFXLR010000003">
    <property type="protein sequence ID" value="KAL2859217.1"/>
    <property type="molecule type" value="Genomic_DNA"/>
</dbReference>
<dbReference type="PANTHER" id="PTHR43425:SF2">
    <property type="entry name" value="OXYGEN-INSENSITIVE NADPH NITROREDUCTASE"/>
    <property type="match status" value="1"/>
</dbReference>
<protein>
    <submittedName>
        <fullName evidence="6">Nitroreductase-like protein</fullName>
    </submittedName>
</protein>
<comment type="caution">
    <text evidence="6">The sequence shown here is derived from an EMBL/GenBank/DDBJ whole genome shotgun (WGS) entry which is preliminary data.</text>
</comment>
<sequence length="259" mass="28342">MGSHQEPIPTLSKMVSNRYKDTIPLDLDLDTSLAPSQLATLSTILTHRTIRSFHSTPLPSSTLPSLLACAQSASTSSMLQTYSILAIRDPAHKAAVAQLSGNQPFLHSAPLFLIFCADLIDAAIAGQNAAIAAEALGLGVCYVGGVRNHAAELTPLLRLPPRVFALFGIAIGYADSSVEEGVKPRLPMNEVLHMETWDNSEQERNVERYDELLGRHYHRYLKVGRKHWSEFVARWHADGGLEGREHVRGVLEGQGFGLE</sequence>
<evidence type="ECO:0000256" key="1">
    <source>
        <dbReference type="ARBA" id="ARBA00008366"/>
    </source>
</evidence>
<proteinExistence type="inferred from homology"/>
<evidence type="ECO:0000313" key="6">
    <source>
        <dbReference type="EMBL" id="KAL2859217.1"/>
    </source>
</evidence>
<dbReference type="Pfam" id="PF00881">
    <property type="entry name" value="Nitroreductase"/>
    <property type="match status" value="2"/>
</dbReference>
<keyword evidence="7" id="KW-1185">Reference proteome</keyword>
<accession>A0ABR4L4D8</accession>
<keyword evidence="3" id="KW-0288">FMN</keyword>
<dbReference type="GeneID" id="98159365"/>
<feature type="domain" description="Nitroreductase" evidence="5">
    <location>
        <begin position="45"/>
        <end position="116"/>
    </location>
</feature>
<dbReference type="Gene3D" id="3.40.109.10">
    <property type="entry name" value="NADH Oxidase"/>
    <property type="match status" value="1"/>
</dbReference>
<dbReference type="PIRSF" id="PIRSF005426">
    <property type="entry name" value="Frp"/>
    <property type="match status" value="1"/>
</dbReference>
<evidence type="ECO:0000256" key="2">
    <source>
        <dbReference type="ARBA" id="ARBA00022630"/>
    </source>
</evidence>
<reference evidence="6 7" key="1">
    <citation type="submission" date="2024-07" db="EMBL/GenBank/DDBJ databases">
        <title>Section-level genome sequencing and comparative genomics of Aspergillus sections Usti and Cavernicolus.</title>
        <authorList>
            <consortium name="Lawrence Berkeley National Laboratory"/>
            <person name="Nybo J.L."/>
            <person name="Vesth T.C."/>
            <person name="Theobald S."/>
            <person name="Frisvad J.C."/>
            <person name="Larsen T.O."/>
            <person name="Kjaerboelling I."/>
            <person name="Rothschild-Mancinelli K."/>
            <person name="Lyhne E.K."/>
            <person name="Kogle M.E."/>
            <person name="Barry K."/>
            <person name="Clum A."/>
            <person name="Na H."/>
            <person name="Ledsgaard L."/>
            <person name="Lin J."/>
            <person name="Lipzen A."/>
            <person name="Kuo A."/>
            <person name="Riley R."/>
            <person name="Mondo S."/>
            <person name="LaButti K."/>
            <person name="Haridas S."/>
            <person name="Pangalinan J."/>
            <person name="Salamov A.A."/>
            <person name="Simmons B.A."/>
            <person name="Magnuson J.K."/>
            <person name="Chen J."/>
            <person name="Drula E."/>
            <person name="Henrissat B."/>
            <person name="Wiebenga A."/>
            <person name="Lubbers R.J."/>
            <person name="Gomes A.C."/>
            <person name="Macurrencykelacurrency M.R."/>
            <person name="Stajich J."/>
            <person name="Grigoriev I.V."/>
            <person name="Mortensen U.H."/>
            <person name="De vries R.P."/>
            <person name="Baker S.E."/>
            <person name="Andersen M.R."/>
        </authorList>
    </citation>
    <scope>NUCLEOTIDE SEQUENCE [LARGE SCALE GENOMIC DNA]</scope>
    <source>
        <strain evidence="6 7">CBS 756.74</strain>
    </source>
</reference>
<organism evidence="6 7">
    <name type="scientific">Aspergillus pseudodeflectus</name>
    <dbReference type="NCBI Taxonomy" id="176178"/>
    <lineage>
        <taxon>Eukaryota</taxon>
        <taxon>Fungi</taxon>
        <taxon>Dikarya</taxon>
        <taxon>Ascomycota</taxon>
        <taxon>Pezizomycotina</taxon>
        <taxon>Eurotiomycetes</taxon>
        <taxon>Eurotiomycetidae</taxon>
        <taxon>Eurotiales</taxon>
        <taxon>Aspergillaceae</taxon>
        <taxon>Aspergillus</taxon>
        <taxon>Aspergillus subgen. Nidulantes</taxon>
    </lineage>
</organism>
<dbReference type="RefSeq" id="XP_070904151.1">
    <property type="nucleotide sequence ID" value="XM_071044201.1"/>
</dbReference>
<evidence type="ECO:0000259" key="5">
    <source>
        <dbReference type="Pfam" id="PF00881"/>
    </source>
</evidence>
<evidence type="ECO:0000256" key="3">
    <source>
        <dbReference type="ARBA" id="ARBA00022643"/>
    </source>
</evidence>
<evidence type="ECO:0000313" key="7">
    <source>
        <dbReference type="Proteomes" id="UP001610444"/>
    </source>
</evidence>
<keyword evidence="2" id="KW-0285">Flavoprotein</keyword>
<dbReference type="InterPro" id="IPR000415">
    <property type="entry name" value="Nitroreductase-like"/>
</dbReference>
<dbReference type="PANTHER" id="PTHR43425">
    <property type="entry name" value="OXYGEN-INSENSITIVE NADPH NITROREDUCTASE"/>
    <property type="match status" value="1"/>
</dbReference>
<dbReference type="Proteomes" id="UP001610444">
    <property type="component" value="Unassembled WGS sequence"/>
</dbReference>
<dbReference type="InterPro" id="IPR016446">
    <property type="entry name" value="Flavin_OxRdtase_Frp"/>
</dbReference>
<name>A0ABR4L4D8_9EURO</name>
<evidence type="ECO:0000256" key="4">
    <source>
        <dbReference type="ARBA" id="ARBA00023002"/>
    </source>
</evidence>
<dbReference type="SUPFAM" id="SSF55469">
    <property type="entry name" value="FMN-dependent nitroreductase-like"/>
    <property type="match status" value="1"/>
</dbReference>
<keyword evidence="4" id="KW-0560">Oxidoreductase</keyword>